<evidence type="ECO:0000313" key="2">
    <source>
        <dbReference type="EMBL" id="AAF10960.1"/>
    </source>
</evidence>
<protein>
    <submittedName>
        <fullName evidence="2">Uncharacterized protein</fullName>
    </submittedName>
</protein>
<evidence type="ECO:0000256" key="1">
    <source>
        <dbReference type="SAM" id="SignalP"/>
    </source>
</evidence>
<dbReference type="HOGENOM" id="CLU_1370225_0_0_0"/>
<dbReference type="OrthoDB" id="9943824at2"/>
<dbReference type="AlphaFoldDB" id="Q9RUK3"/>
<dbReference type="InParanoid" id="Q9RUK3"/>
<dbReference type="EnsemblBacteria" id="AAF10960">
    <property type="protein sequence ID" value="AAF10960"/>
    <property type="gene ID" value="DR_1383"/>
</dbReference>
<dbReference type="PaxDb" id="243230-DR_1383"/>
<feature type="signal peptide" evidence="1">
    <location>
        <begin position="1"/>
        <end position="22"/>
    </location>
</feature>
<accession>Q9RUK3</accession>
<reference evidence="2 3" key="1">
    <citation type="journal article" date="1999" name="Science">
        <title>Genome sequence of the radioresistant bacterium Deinococcus radiodurans R1.</title>
        <authorList>
            <person name="White O."/>
            <person name="Eisen J.A."/>
            <person name="Heidelberg J.F."/>
            <person name="Hickey E.K."/>
            <person name="Peterson J.D."/>
            <person name="Dodson R.J."/>
            <person name="Haft D.H."/>
            <person name="Gwinn M.L."/>
            <person name="Nelson W.C."/>
            <person name="Richardson D.L."/>
            <person name="Moffat K.S."/>
            <person name="Qin H."/>
            <person name="Jiang L."/>
            <person name="Pamphile W."/>
            <person name="Crosby M."/>
            <person name="Shen M."/>
            <person name="Vamathevan J.J."/>
            <person name="Lam P."/>
            <person name="McDonald L."/>
            <person name="Utterback T."/>
            <person name="Zalewski C."/>
            <person name="Makarova K.S."/>
            <person name="Aravind L."/>
            <person name="Daly M.J."/>
            <person name="Minton K.W."/>
            <person name="Fleischmann R.D."/>
            <person name="Ketchum K.A."/>
            <person name="Nelson K.E."/>
            <person name="Salzberg S."/>
            <person name="Smith H.O."/>
            <person name="Venter J.C."/>
            <person name="Fraser C.M."/>
        </authorList>
    </citation>
    <scope>NUCLEOTIDE SEQUENCE [LARGE SCALE GENOMIC DNA]</scope>
    <source>
        <strain evidence="3">ATCC 13939 / DSM 20539 / JCM 16871 / LMG 4051 / NBRC 15346 / NCIMB 9279 / R1 / VKM B-1422</strain>
    </source>
</reference>
<name>Q9RUK3_DEIRA</name>
<keyword evidence="3" id="KW-1185">Reference proteome</keyword>
<keyword evidence="1" id="KW-0732">Signal</keyword>
<feature type="chain" id="PRO_5009974259" evidence="1">
    <location>
        <begin position="23"/>
        <end position="199"/>
    </location>
</feature>
<dbReference type="Proteomes" id="UP000002524">
    <property type="component" value="Chromosome 1"/>
</dbReference>
<sequence length="199" mass="20851">MRFSFSLLLSLTGLLALSSVQAAPTQVAGAQCNTVRLDDGGTLTVQVKGKTVSFNTPLNFKCGTLSVVDDGKTLKVAGKTLTEALSIFPQGSAFAQVWGLYVVDFSKPGVLSIVDSSDKTVPTKAMLADMKDSIGDASATFSQPGLSGWVFKNAQLQSARYDVKKPVTVTFKDSGAAQPFGSVVVDAKKGTIQAKHNAL</sequence>
<dbReference type="STRING" id="243230.DR_1383"/>
<dbReference type="PIR" id="H75401">
    <property type="entry name" value="H75401"/>
</dbReference>
<gene>
    <name evidence="2" type="ordered locus">DR_1383</name>
</gene>
<dbReference type="GeneID" id="69517626"/>
<dbReference type="KEGG" id="dra:DR_1383"/>
<dbReference type="PATRIC" id="fig|243230.17.peg.1580"/>
<dbReference type="RefSeq" id="WP_010888022.1">
    <property type="nucleotide sequence ID" value="NC_001263.1"/>
</dbReference>
<organism evidence="2 3">
    <name type="scientific">Deinococcus radiodurans (strain ATCC 13939 / DSM 20539 / JCM 16871 / CCUG 27074 / LMG 4051 / NBRC 15346 / NCIMB 9279 / VKM B-1422 / R1)</name>
    <dbReference type="NCBI Taxonomy" id="243230"/>
    <lineage>
        <taxon>Bacteria</taxon>
        <taxon>Thermotogati</taxon>
        <taxon>Deinococcota</taxon>
        <taxon>Deinococci</taxon>
        <taxon>Deinococcales</taxon>
        <taxon>Deinococcaceae</taxon>
        <taxon>Deinococcus</taxon>
    </lineage>
</organism>
<evidence type="ECO:0000313" key="3">
    <source>
        <dbReference type="Proteomes" id="UP000002524"/>
    </source>
</evidence>
<dbReference type="EMBL" id="AE000513">
    <property type="protein sequence ID" value="AAF10960.1"/>
    <property type="molecule type" value="Genomic_DNA"/>
</dbReference>
<proteinExistence type="predicted"/>